<evidence type="ECO:0000313" key="4">
    <source>
        <dbReference type="Proteomes" id="UP000032287"/>
    </source>
</evidence>
<dbReference type="InterPro" id="IPR023378">
    <property type="entry name" value="YheA/YmcA-like_dom_sf"/>
</dbReference>
<sequence>MINIYDNVNAVATDLRETAQYKTLRDAVEALNGNAEAKAVFQRFQQAQMEINQSMQAGQEPAPEQVGAWQEIAGEMDKHDALKTMMEAEQAVNQLLMEINNIITKPIAELYGQD</sequence>
<dbReference type="PATRIC" id="fig|137591.25.peg.1061"/>
<dbReference type="InterPro" id="IPR010368">
    <property type="entry name" value="Com_YlbF"/>
</dbReference>
<keyword evidence="4" id="KW-1185">Reference proteome</keyword>
<organism evidence="3 4">
    <name type="scientific">Weissella cibaria</name>
    <dbReference type="NCBI Taxonomy" id="137591"/>
    <lineage>
        <taxon>Bacteria</taxon>
        <taxon>Bacillati</taxon>
        <taxon>Bacillota</taxon>
        <taxon>Bacilli</taxon>
        <taxon>Lactobacillales</taxon>
        <taxon>Lactobacillaceae</taxon>
        <taxon>Weissella</taxon>
    </lineage>
</organism>
<gene>
    <name evidence="3" type="ORF">QX99_01092</name>
</gene>
<evidence type="ECO:0000313" key="3">
    <source>
        <dbReference type="EMBL" id="KIU20785.1"/>
    </source>
</evidence>
<comment type="similarity">
    <text evidence="1">Belongs to the UPF0342 family.</text>
</comment>
<accession>A0A0D1LK51</accession>
<dbReference type="Pfam" id="PF06133">
    <property type="entry name" value="Com_YlbF"/>
    <property type="match status" value="1"/>
</dbReference>
<dbReference type="EMBL" id="JWHU01000016">
    <property type="protein sequence ID" value="KIU20785.1"/>
    <property type="molecule type" value="Genomic_DNA"/>
</dbReference>
<dbReference type="SUPFAM" id="SSF158622">
    <property type="entry name" value="YheA/YmcA-like"/>
    <property type="match status" value="1"/>
</dbReference>
<evidence type="ECO:0000256" key="1">
    <source>
        <dbReference type="HAMAP-Rule" id="MF_01526"/>
    </source>
</evidence>
<dbReference type="Proteomes" id="UP000032287">
    <property type="component" value="Unassembled WGS sequence"/>
</dbReference>
<dbReference type="Gene3D" id="1.20.1500.10">
    <property type="entry name" value="YheA/YmcA-like"/>
    <property type="match status" value="1"/>
</dbReference>
<dbReference type="RefSeq" id="WP_043711280.1">
    <property type="nucleotide sequence ID" value="NZ_JALOCT010000008.1"/>
</dbReference>
<dbReference type="HAMAP" id="MF_01526">
    <property type="entry name" value="UPF0342"/>
    <property type="match status" value="1"/>
</dbReference>
<comment type="caution">
    <text evidence="3">The sequence shown here is derived from an EMBL/GenBank/DDBJ whole genome shotgun (WGS) entry which is preliminary data.</text>
</comment>
<keyword evidence="2" id="KW-0175">Coiled coil</keyword>
<feature type="coiled-coil region" evidence="2">
    <location>
        <begin position="78"/>
        <end position="105"/>
    </location>
</feature>
<protein>
    <recommendedName>
        <fullName evidence="1">UPF0342 protein QX99_01092</fullName>
    </recommendedName>
</protein>
<dbReference type="STRING" id="137591.AO080_09570"/>
<name>A0A0D1LK51_9LACO</name>
<proteinExistence type="inferred from homology"/>
<reference evidence="3 4" key="1">
    <citation type="journal article" date="2015" name="Microbiology (Mosc.)">
        <title>Genomics of the Weissella cibaria species with an examination of its metabolic traits.</title>
        <authorList>
            <person name="Lynch K.M."/>
            <person name="Lucid A."/>
            <person name="Arendt E.K."/>
            <person name="Sleator R.D."/>
            <person name="Lucey B."/>
            <person name="Coffey A."/>
        </authorList>
    </citation>
    <scope>NUCLEOTIDE SEQUENCE [LARGE SCALE GENOMIC DNA]</scope>
    <source>
        <strain evidence="3 4">MG1</strain>
    </source>
</reference>
<dbReference type="eggNOG" id="COG3679">
    <property type="taxonomic scope" value="Bacteria"/>
</dbReference>
<dbReference type="AlphaFoldDB" id="A0A0D1LK51"/>
<evidence type="ECO:0000256" key="2">
    <source>
        <dbReference type="SAM" id="Coils"/>
    </source>
</evidence>